<feature type="compositionally biased region" description="Low complexity" evidence="1">
    <location>
        <begin position="379"/>
        <end position="392"/>
    </location>
</feature>
<feature type="region of interest" description="Disordered" evidence="1">
    <location>
        <begin position="1346"/>
        <end position="1413"/>
    </location>
</feature>
<sequence length="1947" mass="211373">MDLLVQVTTLNKISTGGHVLQAIGEQGILPYKPSTPIGALDTWTIQVVPKLKGQTSTLQKKTPLKPLNQQQPFEQTFRLQVHLPRNQLFVMRVSPRTLLSDILHLTCTEKKLDPNKYELRHPANLSQLLSPSCTVADYGLQEVTVVPRSRAPGMGSALSSSDIMALQREEDKRRQQARQQHGAGTGLGLVFNKRNRSSYCEGSVSSDSLGGRSISPARSDESASRSASPQAPSLPPMMAPVPPARPARKRRPAPKPPCSNNGPINNEQQTESNVQEESSSGTVVNGHPGRNNSKVTQVPVSHSRNSSDSSGYHEASVLSESPAEGNQISENCATGTLPRQGKLTSGQRTQMKAHGASHGLSRSMSSLSGVGNMAGCQHSTSNSSLASSTGQGQKKKKAPPPPPGAGVTKDGQQEKHSSSLSLSSTSQDITESVNKTTSLERHLSGKSSAVASDQSPDKSSTLPGKMKMSQCDNRPVETTVQTSADTPGTGTQLPEETCLDGDEKISEDDCASVPYVHSETSPVHSETHQDEHTNGTKSQSSNRDISKPRDECFQQLPVPPVETTPEPPVELASRSKSPQTVDTSTPQVPAALEQEPALHAPVPKPRVNSKPSALDDTVSLARRKPVPPPRLISSSSSSSIFQSVNTNSSSVEEETCIDSANAEGGSGGRSRGKKRKGNNGSVGRTFGVGTTMLLLSQPRTDSTSSGSWEWHSVRSQISGDVSQDSDDDLNIAAKDMDMFDVITGTSEVSGTVQPGNEVQNNTAAVTQLVDSYDDSESVSLVSSVFEYDSEHESSETSSTFKYPPPARLMRTKGENGFGASNAGSCHPAGKNRLKSQVVPEHSTGSSTSLQSMDKVSAFVENGNNIVEASASKQSWSLEYDSADTEVNFGVDHVDQVEEAFRSVTVELEATMRPEEDLNALPPPPTSAASVDDLSVDWEYQLPAPPSAFRDSDSPTLTEGGTVMLADSQVFREPSLSPEAQTNIPQTISTSMELQDSRALNFNSQIHRNNVTRINPLFDPHHCEDDRKPTAFSDVSMETFKNNTKHVYHQETQSQKPDVTEQDLLNTDCWRDQSKETSTRTGLPGNHEQTNFTITTYQRPHDIDRLFNKDSENDSAHSVQHSSTGSTKRTTGVLQHKYSSTSSLNSSTAGLPRTNSFNNSDITPKPHGPVSASSVKRSTSYMSLVTNPPSHHGNDLQSGHTNIMYTSRTTSVGNLTGEAQLDTHNKRTYETWGLRKTTSEDNVGQDLQEHLQDRTKSQSRVEEQKNTHIGREEQPSQQQIVITEEERARLLALQEQFLQLQEQLQNSGLMQQQQLSHPQVSAADAPLQSLQVLRSILPQLSQTKPLHDNQAVNQQQKSDSLAFLRSENPPRKFTPKNTEDLSNHNSVKDAASVTSNQHNTNKKTPNDKNTSEEKRYTYQGPPAINFTTWSERPKSQVTIKMDRDYRTGIGQAGRMGEHNETPTRTGYSESKDKTLAVERNNDTETLHQSTNDEEVNAQNKVNNKANSSQQVTKLEPASLTMRLISHTTASGFRKPVAVASQKVGTSSYIAEGAQKFSTSEAKEATGSSTVGLRVASTLQQSDPSRVPIVRAVELKKSFMQQQNMHSNSHSLHRSTTMLNGEDDRGHCGANMEDQRKTTSHHNGGSDEDFAVQTFAGVNFLAKRFSSVVSPSNGPPSFSTSQPLSSYGEVDTVDAKGCDTTTSLPYNSTLSYKSVSSTNLNASNVNKYQGTQLKNGDGRGPGRYTSVIGINSDSDHSLSSSFHEPASESNRMPSRASGPSVVKVNGFIAPKQLMPVVKGFQFASAAANRDTAPPSPTKISNTSAHHPRVQRSESTSAIRSWRTVDATDQPSSTSFGNTNNYVQKNSNEPRPEPVIMNLTTNAESKPPPPPPQAIVLRKSTAHPRPKSLPAPQLNTRDQLMDAIRNFGGQEKLKHVRDNRDSSLNNVLIQ</sequence>
<feature type="region of interest" description="Disordered" evidence="1">
    <location>
        <begin position="150"/>
        <end position="686"/>
    </location>
</feature>
<accession>A0A6L2PHB0</accession>
<dbReference type="InterPro" id="IPR029071">
    <property type="entry name" value="Ubiquitin-like_domsf"/>
</dbReference>
<dbReference type="GO" id="GO:0003785">
    <property type="term" value="F:actin monomer binding"/>
    <property type="evidence" value="ECO:0007669"/>
    <property type="project" value="InterPro"/>
</dbReference>
<dbReference type="PROSITE" id="PS51082">
    <property type="entry name" value="WH2"/>
    <property type="match status" value="1"/>
</dbReference>
<organism evidence="3 4">
    <name type="scientific">Coptotermes formosanus</name>
    <name type="common">Formosan subterranean termite</name>
    <dbReference type="NCBI Taxonomy" id="36987"/>
    <lineage>
        <taxon>Eukaryota</taxon>
        <taxon>Metazoa</taxon>
        <taxon>Ecdysozoa</taxon>
        <taxon>Arthropoda</taxon>
        <taxon>Hexapoda</taxon>
        <taxon>Insecta</taxon>
        <taxon>Pterygota</taxon>
        <taxon>Neoptera</taxon>
        <taxon>Polyneoptera</taxon>
        <taxon>Dictyoptera</taxon>
        <taxon>Blattodea</taxon>
        <taxon>Blattoidea</taxon>
        <taxon>Termitoidae</taxon>
        <taxon>Rhinotermitidae</taxon>
        <taxon>Coptotermes</taxon>
    </lineage>
</organism>
<feature type="compositionally biased region" description="Polar residues" evidence="1">
    <location>
        <begin position="197"/>
        <end position="208"/>
    </location>
</feature>
<dbReference type="Proteomes" id="UP000502823">
    <property type="component" value="Unassembled WGS sequence"/>
</dbReference>
<keyword evidence="4" id="KW-1185">Reference proteome</keyword>
<feature type="compositionally biased region" description="Low complexity" evidence="1">
    <location>
        <begin position="356"/>
        <end position="371"/>
    </location>
</feature>
<dbReference type="PANTHER" id="PTHR21557:SF2">
    <property type="entry name" value="CORDON-BLEU PROTEIN-LIKE 1"/>
    <property type="match status" value="1"/>
</dbReference>
<protein>
    <recommendedName>
        <fullName evidence="2">WH2 domain-containing protein</fullName>
    </recommendedName>
</protein>
<dbReference type="OrthoDB" id="8882621at2759"/>
<feature type="region of interest" description="Disordered" evidence="1">
    <location>
        <begin position="1249"/>
        <end position="1278"/>
    </location>
</feature>
<feature type="region of interest" description="Disordered" evidence="1">
    <location>
        <begin position="788"/>
        <end position="849"/>
    </location>
</feature>
<feature type="compositionally biased region" description="Polar residues" evidence="1">
    <location>
        <begin position="1152"/>
        <end position="1161"/>
    </location>
</feature>
<feature type="region of interest" description="Disordered" evidence="1">
    <location>
        <begin position="1448"/>
        <end position="1470"/>
    </location>
</feature>
<feature type="compositionally biased region" description="Low complexity" evidence="1">
    <location>
        <begin position="633"/>
        <end position="650"/>
    </location>
</feature>
<feature type="compositionally biased region" description="Polar residues" evidence="1">
    <location>
        <begin position="1115"/>
        <end position="1132"/>
    </location>
</feature>
<feature type="region of interest" description="Disordered" evidence="1">
    <location>
        <begin position="1106"/>
        <end position="1173"/>
    </location>
</feature>
<comment type="caution">
    <text evidence="3">The sequence shown here is derived from an EMBL/GenBank/DDBJ whole genome shotgun (WGS) entry which is preliminary data.</text>
</comment>
<dbReference type="InterPro" id="IPR003124">
    <property type="entry name" value="WH2_dom"/>
</dbReference>
<feature type="compositionally biased region" description="Polar residues" evidence="1">
    <location>
        <begin position="1346"/>
        <end position="1358"/>
    </location>
</feature>
<feature type="compositionally biased region" description="Pro residues" evidence="1">
    <location>
        <begin position="557"/>
        <end position="568"/>
    </location>
</feature>
<feature type="compositionally biased region" description="Polar residues" evidence="1">
    <location>
        <begin position="470"/>
        <end position="494"/>
    </location>
</feature>
<feature type="compositionally biased region" description="Polar residues" evidence="1">
    <location>
        <begin position="445"/>
        <end position="462"/>
    </location>
</feature>
<dbReference type="InterPro" id="IPR039895">
    <property type="entry name" value="COBL-like"/>
</dbReference>
<feature type="compositionally biased region" description="Basic and acidic residues" evidence="1">
    <location>
        <begin position="1620"/>
        <end position="1635"/>
    </location>
</feature>
<dbReference type="PANTHER" id="PTHR21557">
    <property type="entry name" value="CORDON-BLEU"/>
    <property type="match status" value="1"/>
</dbReference>
<feature type="compositionally biased region" description="Pro residues" evidence="1">
    <location>
        <begin position="232"/>
        <end position="245"/>
    </location>
</feature>
<feature type="compositionally biased region" description="Polar residues" evidence="1">
    <location>
        <begin position="324"/>
        <end position="334"/>
    </location>
</feature>
<feature type="compositionally biased region" description="Polar residues" evidence="1">
    <location>
        <begin position="574"/>
        <end position="587"/>
    </location>
</feature>
<dbReference type="SUPFAM" id="SSF54236">
    <property type="entry name" value="Ubiquitin-like"/>
    <property type="match status" value="1"/>
</dbReference>
<reference evidence="4" key="1">
    <citation type="submission" date="2020-01" db="EMBL/GenBank/DDBJ databases">
        <title>Draft genome sequence of the Termite Coptotermes fromosanus.</title>
        <authorList>
            <person name="Itakura S."/>
            <person name="Yosikawa Y."/>
            <person name="Umezawa K."/>
        </authorList>
    </citation>
    <scope>NUCLEOTIDE SEQUENCE [LARGE SCALE GENOMIC DNA]</scope>
</reference>
<evidence type="ECO:0000313" key="4">
    <source>
        <dbReference type="Proteomes" id="UP000502823"/>
    </source>
</evidence>
<feature type="region of interest" description="Disordered" evidence="1">
    <location>
        <begin position="1805"/>
        <end position="1891"/>
    </location>
</feature>
<feature type="compositionally biased region" description="Polar residues" evidence="1">
    <location>
        <begin position="427"/>
        <end position="437"/>
    </location>
</feature>
<feature type="compositionally biased region" description="Low complexity" evidence="1">
    <location>
        <begin position="1138"/>
        <end position="1147"/>
    </location>
</feature>
<feature type="domain" description="WH2" evidence="2">
    <location>
        <begin position="1913"/>
        <end position="1933"/>
    </location>
</feature>
<evidence type="ECO:0000313" key="3">
    <source>
        <dbReference type="EMBL" id="GFG30820.1"/>
    </source>
</evidence>
<evidence type="ECO:0000256" key="1">
    <source>
        <dbReference type="SAM" id="MobiDB-lite"/>
    </source>
</evidence>
<feature type="compositionally biased region" description="Basic and acidic residues" evidence="1">
    <location>
        <begin position="1249"/>
        <end position="1273"/>
    </location>
</feature>
<feature type="compositionally biased region" description="Basic and acidic residues" evidence="1">
    <location>
        <begin position="1403"/>
        <end position="1413"/>
    </location>
</feature>
<feature type="region of interest" description="Disordered" evidence="1">
    <location>
        <begin position="1752"/>
        <end position="1777"/>
    </location>
</feature>
<gene>
    <name evidence="3" type="ORF">Cfor_10882</name>
</gene>
<dbReference type="Gene3D" id="3.10.20.90">
    <property type="entry name" value="Phosphatidylinositol 3-kinase Catalytic Subunit, Chain A, domain 1"/>
    <property type="match status" value="1"/>
</dbReference>
<feature type="compositionally biased region" description="Polar residues" evidence="1">
    <location>
        <begin position="290"/>
        <end position="310"/>
    </location>
</feature>
<feature type="compositionally biased region" description="Polar residues" evidence="1">
    <location>
        <begin position="1844"/>
        <end position="1866"/>
    </location>
</feature>
<name>A0A6L2PHB0_COPFO</name>
<feature type="compositionally biased region" description="Acidic residues" evidence="1">
    <location>
        <begin position="497"/>
        <end position="510"/>
    </location>
</feature>
<dbReference type="InParanoid" id="A0A6L2PHB0"/>
<evidence type="ECO:0000259" key="2">
    <source>
        <dbReference type="PROSITE" id="PS51082"/>
    </source>
</evidence>
<proteinExistence type="predicted"/>
<feature type="compositionally biased region" description="Polar residues" evidence="1">
    <location>
        <begin position="258"/>
        <end position="283"/>
    </location>
</feature>
<dbReference type="EMBL" id="BLKM01000254">
    <property type="protein sequence ID" value="GFG30820.1"/>
    <property type="molecule type" value="Genomic_DNA"/>
</dbReference>
<feature type="compositionally biased region" description="Basic and acidic residues" evidence="1">
    <location>
        <begin position="525"/>
        <end position="534"/>
    </location>
</feature>
<feature type="region of interest" description="Disordered" evidence="1">
    <location>
        <begin position="1620"/>
        <end position="1646"/>
    </location>
</feature>